<protein>
    <recommendedName>
        <fullName evidence="3">DUF3368 domain-containing protein</fullName>
    </recommendedName>
</protein>
<evidence type="ECO:0000313" key="1">
    <source>
        <dbReference type="EMBL" id="ETW95261.1"/>
    </source>
</evidence>
<dbReference type="Pfam" id="PF11848">
    <property type="entry name" value="DUF3368"/>
    <property type="match status" value="1"/>
</dbReference>
<dbReference type="PANTHER" id="PTHR39550:SF1">
    <property type="entry name" value="SLL0658 PROTEIN"/>
    <property type="match status" value="1"/>
</dbReference>
<dbReference type="PATRIC" id="fig|1429439.4.peg.8010"/>
<evidence type="ECO:0008006" key="3">
    <source>
        <dbReference type="Google" id="ProtNLM"/>
    </source>
</evidence>
<dbReference type="Proteomes" id="UP000019140">
    <property type="component" value="Unassembled WGS sequence"/>
</dbReference>
<comment type="caution">
    <text evidence="1">The sequence shown here is derived from an EMBL/GenBank/DDBJ whole genome shotgun (WGS) entry which is preliminary data.</text>
</comment>
<dbReference type="InterPro" id="IPR021799">
    <property type="entry name" value="PIN-like_prokaryotic"/>
</dbReference>
<proteinExistence type="predicted"/>
<dbReference type="AlphaFoldDB" id="W4LD74"/>
<keyword evidence="2" id="KW-1185">Reference proteome</keyword>
<name>W4LD74_9BACT</name>
<gene>
    <name evidence="1" type="ORF">ETSY2_48405</name>
</gene>
<dbReference type="PANTHER" id="PTHR39550">
    <property type="entry name" value="SLL0658 PROTEIN"/>
    <property type="match status" value="1"/>
</dbReference>
<organism evidence="1 2">
    <name type="scientific">Candidatus Entotheonella gemina</name>
    <dbReference type="NCBI Taxonomy" id="1429439"/>
    <lineage>
        <taxon>Bacteria</taxon>
        <taxon>Pseudomonadati</taxon>
        <taxon>Nitrospinota/Tectimicrobiota group</taxon>
        <taxon>Candidatus Tectimicrobiota</taxon>
        <taxon>Candidatus Entotheonellia</taxon>
        <taxon>Candidatus Entotheonellales</taxon>
        <taxon>Candidatus Entotheonellaceae</taxon>
        <taxon>Candidatus Entotheonella</taxon>
    </lineage>
</organism>
<evidence type="ECO:0000313" key="2">
    <source>
        <dbReference type="Proteomes" id="UP000019140"/>
    </source>
</evidence>
<dbReference type="EMBL" id="AZHX01002337">
    <property type="protein sequence ID" value="ETW95261.1"/>
    <property type="molecule type" value="Genomic_DNA"/>
</dbReference>
<dbReference type="HOGENOM" id="CLU_115769_3_0_7"/>
<sequence>MLAAPTFHAELDWSLIRIVSPIATEQVEALMNELDRGESEAIILALELEADLLLIDERTGRDVARRMGIRRTGLLGVLLEAKQRGLITSVTKILDRLVAQTTFRIHPTVRAEVLSLAEETEEV</sequence>
<accession>W4LD74</accession>
<reference evidence="1 2" key="1">
    <citation type="journal article" date="2014" name="Nature">
        <title>An environmental bacterial taxon with a large and distinct metabolic repertoire.</title>
        <authorList>
            <person name="Wilson M.C."/>
            <person name="Mori T."/>
            <person name="Ruckert C."/>
            <person name="Uria A.R."/>
            <person name="Helf M.J."/>
            <person name="Takada K."/>
            <person name="Gernert C."/>
            <person name="Steffens U.A."/>
            <person name="Heycke N."/>
            <person name="Schmitt S."/>
            <person name="Rinke C."/>
            <person name="Helfrich E.J."/>
            <person name="Brachmann A.O."/>
            <person name="Gurgui C."/>
            <person name="Wakimoto T."/>
            <person name="Kracht M."/>
            <person name="Crusemann M."/>
            <person name="Hentschel U."/>
            <person name="Abe I."/>
            <person name="Matsunaga S."/>
            <person name="Kalinowski J."/>
            <person name="Takeyama H."/>
            <person name="Piel J."/>
        </authorList>
    </citation>
    <scope>NUCLEOTIDE SEQUENCE [LARGE SCALE GENOMIC DNA]</scope>
    <source>
        <strain evidence="2">TSY2</strain>
    </source>
</reference>